<dbReference type="InterPro" id="IPR052512">
    <property type="entry name" value="4CMD/NDH-1_regulator"/>
</dbReference>
<comment type="caution">
    <text evidence="2">The sequence shown here is derived from an EMBL/GenBank/DDBJ whole genome shotgun (WGS) entry which is preliminary data.</text>
</comment>
<dbReference type="GO" id="GO:0051920">
    <property type="term" value="F:peroxiredoxin activity"/>
    <property type="evidence" value="ECO:0007669"/>
    <property type="project" value="InterPro"/>
</dbReference>
<dbReference type="RefSeq" id="WP_107030107.1">
    <property type="nucleotide sequence ID" value="NZ_AP031432.1"/>
</dbReference>
<dbReference type="Proteomes" id="UP000240974">
    <property type="component" value="Unassembled WGS sequence"/>
</dbReference>
<evidence type="ECO:0000259" key="1">
    <source>
        <dbReference type="Pfam" id="PF02627"/>
    </source>
</evidence>
<protein>
    <submittedName>
        <fullName evidence="2">Carboxymuconolactone decarboxylase</fullName>
    </submittedName>
</protein>
<dbReference type="SUPFAM" id="SSF69118">
    <property type="entry name" value="AhpD-like"/>
    <property type="match status" value="1"/>
</dbReference>
<accession>A0A2T3FXV2</accession>
<dbReference type="EMBL" id="PYLQ01000013">
    <property type="protein sequence ID" value="PST40090.1"/>
    <property type="molecule type" value="Genomic_DNA"/>
</dbReference>
<dbReference type="InterPro" id="IPR003779">
    <property type="entry name" value="CMD-like"/>
</dbReference>
<evidence type="ECO:0000313" key="2">
    <source>
        <dbReference type="EMBL" id="PST40090.1"/>
    </source>
</evidence>
<sequence>MNLYATDKEYKERFDYFLEEVKNDEGNKLDEPTRYLAILSVLMGNQGICAYEEVLEKALDVLSPIQVKEMVYQATDYLGYGRMLEFLKVTNEVFNKKEIELPLQSQTTTTIEDRLEKGIQAQVDIFGEHMNEAWKKATVNKWLAANCFGDYYTRTGLDLKQREMITFCFLYGQGDCVPQVMAHIQGNLNLGNDKAFLTNVVLQCVPYMGYPRSLNALACINKVED</sequence>
<proteinExistence type="predicted"/>
<dbReference type="AlphaFoldDB" id="A0A2T3FXV2"/>
<organism evidence="2 3">
    <name type="scientific">Faecalibacillus intestinalis</name>
    <dbReference type="NCBI Taxonomy" id="1982626"/>
    <lineage>
        <taxon>Bacteria</taxon>
        <taxon>Bacillati</taxon>
        <taxon>Bacillota</taxon>
        <taxon>Erysipelotrichia</taxon>
        <taxon>Erysipelotrichales</taxon>
        <taxon>Coprobacillaceae</taxon>
        <taxon>Faecalibacillus</taxon>
    </lineage>
</organism>
<gene>
    <name evidence="2" type="ORF">C7U54_09310</name>
</gene>
<dbReference type="PANTHER" id="PTHR33570:SF2">
    <property type="entry name" value="CARBOXYMUCONOLACTONE DECARBOXYLASE-LIKE DOMAIN-CONTAINING PROTEIN"/>
    <property type="match status" value="1"/>
</dbReference>
<feature type="domain" description="Carboxymuconolactone decarboxylase-like" evidence="1">
    <location>
        <begin position="140"/>
        <end position="220"/>
    </location>
</feature>
<keyword evidence="3" id="KW-1185">Reference proteome</keyword>
<name>A0A2T3FXV2_9FIRM</name>
<evidence type="ECO:0000313" key="3">
    <source>
        <dbReference type="Proteomes" id="UP000240974"/>
    </source>
</evidence>
<dbReference type="Pfam" id="PF02627">
    <property type="entry name" value="CMD"/>
    <property type="match status" value="1"/>
</dbReference>
<dbReference type="PANTHER" id="PTHR33570">
    <property type="entry name" value="4-CARBOXYMUCONOLACTONE DECARBOXYLASE FAMILY PROTEIN"/>
    <property type="match status" value="1"/>
</dbReference>
<dbReference type="InterPro" id="IPR029032">
    <property type="entry name" value="AhpD-like"/>
</dbReference>
<reference evidence="2 3" key="1">
    <citation type="journal article" date="2019" name="Int. J. Syst. Evol. Microbiol.">
        <title>Faecalibacillus intestinalis gen. nov., sp. nov. and Faecalibacillus faecis sp. nov., isolated from human faeces.</title>
        <authorList>
            <person name="Seo B."/>
            <person name="Jeon K."/>
            <person name="Baek I."/>
            <person name="Lee Y.M."/>
            <person name="Baek K."/>
            <person name="Ko G."/>
        </authorList>
    </citation>
    <scope>NUCLEOTIDE SEQUENCE [LARGE SCALE GENOMIC DNA]</scope>
    <source>
        <strain evidence="2 3">SNUG30099</strain>
    </source>
</reference>
<dbReference type="Gene3D" id="1.20.1290.10">
    <property type="entry name" value="AhpD-like"/>
    <property type="match status" value="1"/>
</dbReference>